<dbReference type="GO" id="GO:0005886">
    <property type="term" value="C:plasma membrane"/>
    <property type="evidence" value="ECO:0007669"/>
    <property type="project" value="UniProtKB-SubCell"/>
</dbReference>
<dbReference type="EC" id="2.3.2.3" evidence="8"/>
<dbReference type="Pfam" id="PF09924">
    <property type="entry name" value="LPG_synthase_C"/>
    <property type="match status" value="1"/>
</dbReference>
<keyword evidence="8" id="KW-0012">Acyltransferase</keyword>
<evidence type="ECO:0000256" key="1">
    <source>
        <dbReference type="ARBA" id="ARBA00004651"/>
    </source>
</evidence>
<keyword evidence="8" id="KW-0808">Transferase</keyword>
<dbReference type="EMBL" id="CYUE01000012">
    <property type="protein sequence ID" value="CUK25317.1"/>
    <property type="molecule type" value="Genomic_DNA"/>
</dbReference>
<dbReference type="STRING" id="1715691.TA5113_02816"/>
<evidence type="ECO:0000259" key="7">
    <source>
        <dbReference type="Pfam" id="PF09924"/>
    </source>
</evidence>
<feature type="transmembrane region" description="Helical" evidence="6">
    <location>
        <begin position="228"/>
        <end position="247"/>
    </location>
</feature>
<accession>A0A0P1INY0</accession>
<evidence type="ECO:0000256" key="3">
    <source>
        <dbReference type="ARBA" id="ARBA00022692"/>
    </source>
</evidence>
<gene>
    <name evidence="8" type="primary">mprF</name>
    <name evidence="8" type="ORF">TA5114_01115</name>
</gene>
<keyword evidence="3 6" id="KW-0812">Transmembrane</keyword>
<sequence length="626" mass="67021">MGQAIRRTRTVLRHTIPIGIGIVCCWALYNQLQHIDFAQLWGAVMAVSLWQWALAFAATGVSFWAVARYDVIAHRHFRTGVSDRRATLTGAAAISVGQTTGAGAVVGAFIRWRMQPGLGLVKSAKITAFVTLAFLASWAAITSIAVLILPAADIPLAIPCSVLAILTGLAGIAFLNPVLKRAGQDVEMPTLPAMGALLGFCLLDVAAAALAFWILVPAGVDISFAALFPIYLIALGAAILSGTPGGVGPFELTVLAMLPHFPEMELMAAILAFRMVYYAIPAAIGGIMVLRPIARGADGWAESVNGCIDTALTNKSARAELGVVRQNGGSILHCTAGACGVVRTGQTLTTIFDPVIGDSSDLAAPLKRIAREQNRVVCKYKISRRHALRARREGWTVLHVSDEALIVPSDHALEGSKYRQLRRKLRQAEKAGVQIAIAKDTLPFEDMAQISEAWEARNGGARGLSMGQFEASYVSGQAVFLAYLGEQLIGFVSFHKTSHEWCLDLMRATDDAPDGTMHLLVQTAIEAAKHENVSCVSLAAAPAGALTHHNWLEKSLRRNFFTKAGGPGLRQFKACFNPRWQPLYMAAPGPAQLALAAVDLIRSVKRASPKPVPVYAEAKTPTFPAE</sequence>
<evidence type="ECO:0000256" key="6">
    <source>
        <dbReference type="SAM" id="Phobius"/>
    </source>
</evidence>
<keyword evidence="9" id="KW-1185">Reference proteome</keyword>
<dbReference type="SUPFAM" id="SSF55729">
    <property type="entry name" value="Acyl-CoA N-acyltransferases (Nat)"/>
    <property type="match status" value="1"/>
</dbReference>
<dbReference type="InterPro" id="IPR024320">
    <property type="entry name" value="LPG_synthase_C"/>
</dbReference>
<feature type="transmembrane region" description="Helical" evidence="6">
    <location>
        <begin position="126"/>
        <end position="149"/>
    </location>
</feature>
<evidence type="ECO:0000313" key="8">
    <source>
        <dbReference type="EMBL" id="CUK25317.1"/>
    </source>
</evidence>
<evidence type="ECO:0000256" key="4">
    <source>
        <dbReference type="ARBA" id="ARBA00022989"/>
    </source>
</evidence>
<keyword evidence="5 6" id="KW-0472">Membrane</keyword>
<dbReference type="InterPro" id="IPR016181">
    <property type="entry name" value="Acyl_CoA_acyltransferase"/>
</dbReference>
<comment type="subcellular location">
    <subcellularLocation>
        <location evidence="1">Cell membrane</location>
        <topology evidence="1">Multi-pass membrane protein</topology>
    </subcellularLocation>
</comment>
<evidence type="ECO:0000256" key="2">
    <source>
        <dbReference type="ARBA" id="ARBA00022475"/>
    </source>
</evidence>
<feature type="domain" description="Phosphatidylglycerol lysyltransferase C-terminal" evidence="7">
    <location>
        <begin position="342"/>
        <end position="586"/>
    </location>
</feature>
<evidence type="ECO:0000256" key="5">
    <source>
        <dbReference type="ARBA" id="ARBA00023136"/>
    </source>
</evidence>
<dbReference type="Proteomes" id="UP000051184">
    <property type="component" value="Unassembled WGS sequence"/>
</dbReference>
<dbReference type="InterPro" id="IPR051211">
    <property type="entry name" value="PG_lysyltransferase"/>
</dbReference>
<keyword evidence="2" id="KW-1003">Cell membrane</keyword>
<keyword evidence="4 6" id="KW-1133">Transmembrane helix</keyword>
<feature type="transmembrane region" description="Helical" evidence="6">
    <location>
        <begin position="49"/>
        <end position="67"/>
    </location>
</feature>
<evidence type="ECO:0000313" key="9">
    <source>
        <dbReference type="Proteomes" id="UP000051184"/>
    </source>
</evidence>
<dbReference type="GO" id="GO:0050071">
    <property type="term" value="F:phosphatidylglycerol lysyltransferase activity"/>
    <property type="evidence" value="ECO:0007669"/>
    <property type="project" value="UniProtKB-EC"/>
</dbReference>
<dbReference type="AlphaFoldDB" id="A0A0P1INY0"/>
<protein>
    <submittedName>
        <fullName evidence="8">Phosphatidylglycerol lysyltransferase</fullName>
        <ecNumber evidence="8">2.3.2.3</ecNumber>
    </submittedName>
</protein>
<name>A0A0P1INY0_9RHOB</name>
<feature type="transmembrane region" description="Helical" evidence="6">
    <location>
        <begin position="195"/>
        <end position="216"/>
    </location>
</feature>
<dbReference type="Gene3D" id="3.40.630.30">
    <property type="match status" value="1"/>
</dbReference>
<dbReference type="PANTHER" id="PTHR34697">
    <property type="entry name" value="PHOSPHATIDYLGLYCEROL LYSYLTRANSFERASE"/>
    <property type="match status" value="1"/>
</dbReference>
<proteinExistence type="predicted"/>
<organism evidence="8 9">
    <name type="scientific">Cognatishimia activa</name>
    <dbReference type="NCBI Taxonomy" id="1715691"/>
    <lineage>
        <taxon>Bacteria</taxon>
        <taxon>Pseudomonadati</taxon>
        <taxon>Pseudomonadota</taxon>
        <taxon>Alphaproteobacteria</taxon>
        <taxon>Rhodobacterales</taxon>
        <taxon>Paracoccaceae</taxon>
        <taxon>Cognatishimia</taxon>
    </lineage>
</organism>
<reference evidence="9" key="1">
    <citation type="submission" date="2015-09" db="EMBL/GenBank/DDBJ databases">
        <authorList>
            <person name="Rodrigo-Torres Lidia"/>
            <person name="Arahal R.David."/>
        </authorList>
    </citation>
    <scope>NUCLEOTIDE SEQUENCE [LARGE SCALE GENOMIC DNA]</scope>
    <source>
        <strain evidence="9">CECT 5114</strain>
    </source>
</reference>
<feature type="transmembrane region" description="Helical" evidence="6">
    <location>
        <begin position="156"/>
        <end position="175"/>
    </location>
</feature>
<dbReference type="GO" id="GO:0055091">
    <property type="term" value="P:phospholipid homeostasis"/>
    <property type="evidence" value="ECO:0007669"/>
    <property type="project" value="TreeGrafter"/>
</dbReference>
<feature type="transmembrane region" description="Helical" evidence="6">
    <location>
        <begin position="88"/>
        <end position="114"/>
    </location>
</feature>
<feature type="transmembrane region" description="Helical" evidence="6">
    <location>
        <begin position="267"/>
        <end position="290"/>
    </location>
</feature>
<dbReference type="PANTHER" id="PTHR34697:SF2">
    <property type="entry name" value="PHOSPHATIDYLGLYCEROL LYSYLTRANSFERASE"/>
    <property type="match status" value="1"/>
</dbReference>
<feature type="transmembrane region" description="Helical" evidence="6">
    <location>
        <begin position="12"/>
        <end position="29"/>
    </location>
</feature>